<feature type="transmembrane region" description="Helical" evidence="2">
    <location>
        <begin position="117"/>
        <end position="142"/>
    </location>
</feature>
<feature type="transmembrane region" description="Helical" evidence="2">
    <location>
        <begin position="6"/>
        <end position="33"/>
    </location>
</feature>
<proteinExistence type="predicted"/>
<feature type="region of interest" description="Disordered" evidence="1">
    <location>
        <begin position="325"/>
        <end position="345"/>
    </location>
</feature>
<evidence type="ECO:0000259" key="3">
    <source>
        <dbReference type="Pfam" id="PF20152"/>
    </source>
</evidence>
<feature type="compositionally biased region" description="Polar residues" evidence="1">
    <location>
        <begin position="335"/>
        <end position="345"/>
    </location>
</feature>
<keyword evidence="5" id="KW-1185">Reference proteome</keyword>
<dbReference type="Pfam" id="PF20152">
    <property type="entry name" value="DUF6534"/>
    <property type="match status" value="1"/>
</dbReference>
<dbReference type="Proteomes" id="UP000242287">
    <property type="component" value="Unassembled WGS sequence"/>
</dbReference>
<dbReference type="PANTHER" id="PTHR40465:SF1">
    <property type="entry name" value="DUF6534 DOMAIN-CONTAINING PROTEIN"/>
    <property type="match status" value="1"/>
</dbReference>
<feature type="transmembrane region" description="Helical" evidence="2">
    <location>
        <begin position="85"/>
        <end position="105"/>
    </location>
</feature>
<dbReference type="InterPro" id="IPR045339">
    <property type="entry name" value="DUF6534"/>
</dbReference>
<keyword evidence="2" id="KW-1133">Transmembrane helix</keyword>
<dbReference type="AlphaFoldDB" id="A0A2A9NGN3"/>
<sequence length="345" mass="38465">MQGYSFYLGPIFIGALFNWGLLGLLILQVYIFAVTFTQEKGWIKALVYTLFTLDIMQTAFTTHWAWHMLLLDWGNTGAFITGIPWSLKLVPIFAGIVSMPVQLFFAWRIWMLKRESIIGRCVSVTIVLVSLMQGLAAFANTVRVLTGPGNLRKTTVKITDSIEVWLIGSLICDILLASAMVTILLQARGASPRLKRTENMLTKLVIHTIETGAVTVVTASVEVALFLKYKNNYLHLVPDFGQSVRGLLKLLGIYRDNNHSRYSNVLLANLNGRARQSREWENASNTTDLHIKSNELWSDVTPTTDRTTVDVSRLVGTQTPLRVELSDEEKGDGQLSATSDGSNVK</sequence>
<evidence type="ECO:0000313" key="5">
    <source>
        <dbReference type="Proteomes" id="UP000242287"/>
    </source>
</evidence>
<feature type="domain" description="DUF6534" evidence="3">
    <location>
        <begin position="169"/>
        <end position="274"/>
    </location>
</feature>
<feature type="transmembrane region" description="Helical" evidence="2">
    <location>
        <begin position="162"/>
        <end position="185"/>
    </location>
</feature>
<organism evidence="4 5">
    <name type="scientific">Amanita thiersii Skay4041</name>
    <dbReference type="NCBI Taxonomy" id="703135"/>
    <lineage>
        <taxon>Eukaryota</taxon>
        <taxon>Fungi</taxon>
        <taxon>Dikarya</taxon>
        <taxon>Basidiomycota</taxon>
        <taxon>Agaricomycotina</taxon>
        <taxon>Agaricomycetes</taxon>
        <taxon>Agaricomycetidae</taxon>
        <taxon>Agaricales</taxon>
        <taxon>Pluteineae</taxon>
        <taxon>Amanitaceae</taxon>
        <taxon>Amanita</taxon>
    </lineage>
</organism>
<keyword evidence="2" id="KW-0472">Membrane</keyword>
<dbReference type="PANTHER" id="PTHR40465">
    <property type="entry name" value="CHROMOSOME 1, WHOLE GENOME SHOTGUN SEQUENCE"/>
    <property type="match status" value="1"/>
</dbReference>
<name>A0A2A9NGN3_9AGAR</name>
<evidence type="ECO:0000256" key="2">
    <source>
        <dbReference type="SAM" id="Phobius"/>
    </source>
</evidence>
<keyword evidence="2" id="KW-0812">Transmembrane</keyword>
<evidence type="ECO:0000256" key="1">
    <source>
        <dbReference type="SAM" id="MobiDB-lite"/>
    </source>
</evidence>
<protein>
    <recommendedName>
        <fullName evidence="3">DUF6534 domain-containing protein</fullName>
    </recommendedName>
</protein>
<reference evidence="4 5" key="1">
    <citation type="submission" date="2014-02" db="EMBL/GenBank/DDBJ databases">
        <title>Transposable element dynamics among asymbiotic and ectomycorrhizal Amanita fungi.</title>
        <authorList>
            <consortium name="DOE Joint Genome Institute"/>
            <person name="Hess J."/>
            <person name="Skrede I."/>
            <person name="Wolfe B."/>
            <person name="LaButti K."/>
            <person name="Ohm R.A."/>
            <person name="Grigoriev I.V."/>
            <person name="Pringle A."/>
        </authorList>
    </citation>
    <scope>NUCLEOTIDE SEQUENCE [LARGE SCALE GENOMIC DNA]</scope>
    <source>
        <strain evidence="4 5">SKay4041</strain>
    </source>
</reference>
<gene>
    <name evidence="4" type="ORF">AMATHDRAFT_42953</name>
</gene>
<accession>A0A2A9NGN3</accession>
<evidence type="ECO:0000313" key="4">
    <source>
        <dbReference type="EMBL" id="PFH47411.1"/>
    </source>
</evidence>
<feature type="transmembrane region" description="Helical" evidence="2">
    <location>
        <begin position="45"/>
        <end position="65"/>
    </location>
</feature>
<dbReference type="OrthoDB" id="3262409at2759"/>
<dbReference type="EMBL" id="KZ302112">
    <property type="protein sequence ID" value="PFH47411.1"/>
    <property type="molecule type" value="Genomic_DNA"/>
</dbReference>